<proteinExistence type="predicted"/>
<keyword evidence="2" id="KW-1185">Reference proteome</keyword>
<evidence type="ECO:0000313" key="1">
    <source>
        <dbReference type="EMBL" id="KAK8892787.1"/>
    </source>
</evidence>
<accession>A0ABR2KQV4</accession>
<gene>
    <name evidence="1" type="ORF">M9Y10_030029</name>
</gene>
<comment type="caution">
    <text evidence="1">The sequence shown here is derived from an EMBL/GenBank/DDBJ whole genome shotgun (WGS) entry which is preliminary data.</text>
</comment>
<evidence type="ECO:0000313" key="2">
    <source>
        <dbReference type="Proteomes" id="UP001470230"/>
    </source>
</evidence>
<reference evidence="1 2" key="1">
    <citation type="submission" date="2024-04" db="EMBL/GenBank/DDBJ databases">
        <title>Tritrichomonas musculus Genome.</title>
        <authorList>
            <person name="Alves-Ferreira E."/>
            <person name="Grigg M."/>
            <person name="Lorenzi H."/>
            <person name="Galac M."/>
        </authorList>
    </citation>
    <scope>NUCLEOTIDE SEQUENCE [LARGE SCALE GENOMIC DNA]</scope>
    <source>
        <strain evidence="1 2">EAF2021</strain>
    </source>
</reference>
<sequence>MKFFHDDSSYTYIYNGNIVNSELTFKDASISNGKIIIAIKKETTDFNNIVFKWINLTLNKSMEAKLSMMANKQTRMEFSRLQDIRNLKVEGSLKLHRKLSRKLFLQSLEAEDNLLDTDLQINYEPSSTPCTEAMPILW</sequence>
<protein>
    <submittedName>
        <fullName evidence="1">Uncharacterized protein</fullName>
    </submittedName>
</protein>
<organism evidence="1 2">
    <name type="scientific">Tritrichomonas musculus</name>
    <dbReference type="NCBI Taxonomy" id="1915356"/>
    <lineage>
        <taxon>Eukaryota</taxon>
        <taxon>Metamonada</taxon>
        <taxon>Parabasalia</taxon>
        <taxon>Tritrichomonadida</taxon>
        <taxon>Tritrichomonadidae</taxon>
        <taxon>Tritrichomonas</taxon>
    </lineage>
</organism>
<name>A0ABR2KQV4_9EUKA</name>
<dbReference type="Proteomes" id="UP001470230">
    <property type="component" value="Unassembled WGS sequence"/>
</dbReference>
<dbReference type="EMBL" id="JAPFFF010000004">
    <property type="protein sequence ID" value="KAK8892787.1"/>
    <property type="molecule type" value="Genomic_DNA"/>
</dbReference>